<sequence>MYISARCSVDCPTRNGRNLADFVSLSTITQMALLAFCVLGSPDIKSIIICSHFHSGTGSGCSSPAVCWCSAFTCWHTKYFETNLAIFRFILCHQNFLSQILVHLRTPRMNGVLRTMCFSH</sequence>
<dbReference type="EMBL" id="JANAVB010018999">
    <property type="protein sequence ID" value="KAJ6828691.1"/>
    <property type="molecule type" value="Genomic_DNA"/>
</dbReference>
<reference evidence="1" key="2">
    <citation type="submission" date="2023-04" db="EMBL/GenBank/DDBJ databases">
        <authorList>
            <person name="Bruccoleri R.E."/>
            <person name="Oakeley E.J."/>
            <person name="Faust A.-M."/>
            <person name="Dessus-Babus S."/>
            <person name="Altorfer M."/>
            <person name="Burckhardt D."/>
            <person name="Oertli M."/>
            <person name="Naumann U."/>
            <person name="Petersen F."/>
            <person name="Wong J."/>
        </authorList>
    </citation>
    <scope>NUCLEOTIDE SEQUENCE</scope>
    <source>
        <strain evidence="1">GSM-AAB239-AS_SAM_17_03QT</strain>
        <tissue evidence="1">Leaf</tissue>
    </source>
</reference>
<dbReference type="AlphaFoldDB" id="A0AAX6GKE5"/>
<evidence type="ECO:0000313" key="2">
    <source>
        <dbReference type="Proteomes" id="UP001140949"/>
    </source>
</evidence>
<organism evidence="1 2">
    <name type="scientific">Iris pallida</name>
    <name type="common">Sweet iris</name>
    <dbReference type="NCBI Taxonomy" id="29817"/>
    <lineage>
        <taxon>Eukaryota</taxon>
        <taxon>Viridiplantae</taxon>
        <taxon>Streptophyta</taxon>
        <taxon>Embryophyta</taxon>
        <taxon>Tracheophyta</taxon>
        <taxon>Spermatophyta</taxon>
        <taxon>Magnoliopsida</taxon>
        <taxon>Liliopsida</taxon>
        <taxon>Asparagales</taxon>
        <taxon>Iridaceae</taxon>
        <taxon>Iridoideae</taxon>
        <taxon>Irideae</taxon>
        <taxon>Iris</taxon>
    </lineage>
</organism>
<accession>A0AAX6GKE5</accession>
<name>A0AAX6GKE5_IRIPA</name>
<keyword evidence="2" id="KW-1185">Reference proteome</keyword>
<proteinExistence type="predicted"/>
<reference evidence="1" key="1">
    <citation type="journal article" date="2023" name="GigaByte">
        <title>Genome assembly of the bearded iris, Iris pallida Lam.</title>
        <authorList>
            <person name="Bruccoleri R.E."/>
            <person name="Oakeley E.J."/>
            <person name="Faust A.M.E."/>
            <person name="Altorfer M."/>
            <person name="Dessus-Babus S."/>
            <person name="Burckhardt D."/>
            <person name="Oertli M."/>
            <person name="Naumann U."/>
            <person name="Petersen F."/>
            <person name="Wong J."/>
        </authorList>
    </citation>
    <scope>NUCLEOTIDE SEQUENCE</scope>
    <source>
        <strain evidence="1">GSM-AAB239-AS_SAM_17_03QT</strain>
    </source>
</reference>
<protein>
    <submittedName>
        <fullName evidence="1">Uncharacterized protein</fullName>
    </submittedName>
</protein>
<dbReference type="Proteomes" id="UP001140949">
    <property type="component" value="Unassembled WGS sequence"/>
</dbReference>
<evidence type="ECO:0000313" key="1">
    <source>
        <dbReference type="EMBL" id="KAJ6828691.1"/>
    </source>
</evidence>
<comment type="caution">
    <text evidence="1">The sequence shown here is derived from an EMBL/GenBank/DDBJ whole genome shotgun (WGS) entry which is preliminary data.</text>
</comment>
<gene>
    <name evidence="1" type="ORF">M6B38_358715</name>
</gene>